<evidence type="ECO:0000256" key="4">
    <source>
        <dbReference type="ARBA" id="ARBA00022989"/>
    </source>
</evidence>
<keyword evidence="3" id="KW-0812">Transmembrane</keyword>
<evidence type="ECO:0000313" key="8">
    <source>
        <dbReference type="Proteomes" id="UP000024900"/>
    </source>
</evidence>
<evidence type="ECO:0000256" key="5">
    <source>
        <dbReference type="ARBA" id="ARBA00023136"/>
    </source>
</evidence>
<keyword evidence="5" id="KW-0472">Membrane</keyword>
<protein>
    <recommendedName>
        <fullName evidence="9">LemA family protein</fullName>
    </recommendedName>
</protein>
<gene>
    <name evidence="7" type="ORF">BJA5080_05433</name>
</gene>
<evidence type="ECO:0000313" key="7">
    <source>
        <dbReference type="EMBL" id="KGJ63636.1"/>
    </source>
</evidence>
<dbReference type="GO" id="GO:0016020">
    <property type="term" value="C:membrane"/>
    <property type="evidence" value="ECO:0007669"/>
    <property type="project" value="UniProtKB-SubCell"/>
</dbReference>
<evidence type="ECO:0008006" key="9">
    <source>
        <dbReference type="Google" id="ProtNLM"/>
    </source>
</evidence>
<sequence>MIGKGLASIGCFSRRQHKMSGTARVQSDSLRRIPPGEILMRKILTVLAALASLSLTNCGYNAIQSEDEQIKANWSEVVNQYQRRADLVPNLVNSVKGFAQQEKDVLLGVTNARAKVGSIQATPEVLNDPAAFQKFQAAQGELSSALSRLLVVTENYPQLKSDALFKDLMSQLEGTENRITVARNRYIKAVQDYNVTIRSFPTNLTAMTFGYKEKPNFSVENEKEISTAPKVDFNPAPAPSK</sequence>
<dbReference type="EMBL" id="ADOU02000008">
    <property type="protein sequence ID" value="KGJ63636.1"/>
    <property type="molecule type" value="Genomic_DNA"/>
</dbReference>
<dbReference type="SUPFAM" id="SSF140478">
    <property type="entry name" value="LemA-like"/>
    <property type="match status" value="1"/>
</dbReference>
<organism evidence="7 8">
    <name type="scientific">Bradyrhizobium diazoefficiens SEMIA 5080</name>
    <dbReference type="NCBI Taxonomy" id="754504"/>
    <lineage>
        <taxon>Bacteria</taxon>
        <taxon>Pseudomonadati</taxon>
        <taxon>Pseudomonadota</taxon>
        <taxon>Alphaproteobacteria</taxon>
        <taxon>Hyphomicrobiales</taxon>
        <taxon>Nitrobacteraceae</taxon>
        <taxon>Bradyrhizobium</taxon>
    </lineage>
</organism>
<dbReference type="PANTHER" id="PTHR34478:SF2">
    <property type="entry name" value="MEMBRANE PROTEIN"/>
    <property type="match status" value="1"/>
</dbReference>
<keyword evidence="4" id="KW-1133">Transmembrane helix</keyword>
<dbReference type="Pfam" id="PF04011">
    <property type="entry name" value="LemA"/>
    <property type="match status" value="1"/>
</dbReference>
<dbReference type="Gene3D" id="1.20.1440.20">
    <property type="entry name" value="LemA-like domain"/>
    <property type="match status" value="1"/>
</dbReference>
<evidence type="ECO:0000256" key="6">
    <source>
        <dbReference type="SAM" id="MobiDB-lite"/>
    </source>
</evidence>
<evidence type="ECO:0000256" key="3">
    <source>
        <dbReference type="ARBA" id="ARBA00022692"/>
    </source>
</evidence>
<evidence type="ECO:0000256" key="1">
    <source>
        <dbReference type="ARBA" id="ARBA00004167"/>
    </source>
</evidence>
<comment type="caution">
    <text evidence="7">The sequence shown here is derived from an EMBL/GenBank/DDBJ whole genome shotgun (WGS) entry which is preliminary data.</text>
</comment>
<dbReference type="InterPro" id="IPR023353">
    <property type="entry name" value="LemA-like_dom_sf"/>
</dbReference>
<dbReference type="InterPro" id="IPR007156">
    <property type="entry name" value="MamQ_LemA"/>
</dbReference>
<accession>A0A837C309</accession>
<evidence type="ECO:0000256" key="2">
    <source>
        <dbReference type="ARBA" id="ARBA00008854"/>
    </source>
</evidence>
<reference evidence="7 8" key="1">
    <citation type="journal article" date="2014" name="BMC Genomics">
        <title>Comparative genomics of Bradyrhizobium japonicum CPAC 15 and Bradyrhizobium diazoefficiens CPAC 7: elite model strains for understanding symbiotic performance with soybean.</title>
        <authorList>
            <person name="Siqueira A.F."/>
            <person name="Ormeno-Orrillo E."/>
            <person name="Souza R.C."/>
            <person name="Rodrigues E.P."/>
            <person name="Almeida L.G."/>
            <person name="Barcellos F.G."/>
            <person name="Batista J.S."/>
            <person name="Nakatami A.S."/>
            <person name="Martinez-Romero E."/>
            <person name="Vasconcelos A.T."/>
            <person name="Hungria M."/>
        </authorList>
    </citation>
    <scope>NUCLEOTIDE SEQUENCE [LARGE SCALE GENOMIC DNA]</scope>
    <source>
        <strain evidence="7 8">SEMIA 5080</strain>
    </source>
</reference>
<name>A0A837C309_9BRAD</name>
<dbReference type="PANTHER" id="PTHR34478">
    <property type="entry name" value="PROTEIN LEMA"/>
    <property type="match status" value="1"/>
</dbReference>
<dbReference type="AlphaFoldDB" id="A0A837C309"/>
<feature type="region of interest" description="Disordered" evidence="6">
    <location>
        <begin position="220"/>
        <end position="241"/>
    </location>
</feature>
<dbReference type="Proteomes" id="UP000024900">
    <property type="component" value="Unassembled WGS sequence"/>
</dbReference>
<proteinExistence type="inferred from homology"/>
<comment type="subcellular location">
    <subcellularLocation>
        <location evidence="1">Membrane</location>
        <topology evidence="1">Single-pass membrane protein</topology>
    </subcellularLocation>
</comment>
<comment type="similarity">
    <text evidence="2">Belongs to the LemA family.</text>
</comment>